<feature type="compositionally biased region" description="Basic and acidic residues" evidence="1">
    <location>
        <begin position="35"/>
        <end position="44"/>
    </location>
</feature>
<name>A0AAE0Z7I5_9GAST</name>
<keyword evidence="3" id="KW-1185">Reference proteome</keyword>
<organism evidence="2 3">
    <name type="scientific">Elysia crispata</name>
    <name type="common">lettuce slug</name>
    <dbReference type="NCBI Taxonomy" id="231223"/>
    <lineage>
        <taxon>Eukaryota</taxon>
        <taxon>Metazoa</taxon>
        <taxon>Spiralia</taxon>
        <taxon>Lophotrochozoa</taxon>
        <taxon>Mollusca</taxon>
        <taxon>Gastropoda</taxon>
        <taxon>Heterobranchia</taxon>
        <taxon>Euthyneura</taxon>
        <taxon>Panpulmonata</taxon>
        <taxon>Sacoglossa</taxon>
        <taxon>Placobranchoidea</taxon>
        <taxon>Plakobranchidae</taxon>
        <taxon>Elysia</taxon>
    </lineage>
</organism>
<proteinExistence type="predicted"/>
<protein>
    <submittedName>
        <fullName evidence="2">Uncharacterized protein</fullName>
    </submittedName>
</protein>
<dbReference type="Proteomes" id="UP001283361">
    <property type="component" value="Unassembled WGS sequence"/>
</dbReference>
<dbReference type="AlphaFoldDB" id="A0AAE0Z7I5"/>
<gene>
    <name evidence="2" type="ORF">RRG08_001131</name>
</gene>
<reference evidence="2" key="1">
    <citation type="journal article" date="2023" name="G3 (Bethesda)">
        <title>A reference genome for the long-term kleptoplast-retaining sea slug Elysia crispata morphotype clarki.</title>
        <authorList>
            <person name="Eastman K.E."/>
            <person name="Pendleton A.L."/>
            <person name="Shaikh M.A."/>
            <person name="Suttiyut T."/>
            <person name="Ogas R."/>
            <person name="Tomko P."/>
            <person name="Gavelis G."/>
            <person name="Widhalm J.R."/>
            <person name="Wisecaver J.H."/>
        </authorList>
    </citation>
    <scope>NUCLEOTIDE SEQUENCE</scope>
    <source>
        <strain evidence="2">ECLA1</strain>
    </source>
</reference>
<accession>A0AAE0Z7I5</accession>
<evidence type="ECO:0000313" key="2">
    <source>
        <dbReference type="EMBL" id="KAK3764095.1"/>
    </source>
</evidence>
<evidence type="ECO:0000256" key="1">
    <source>
        <dbReference type="SAM" id="MobiDB-lite"/>
    </source>
</evidence>
<dbReference type="EMBL" id="JAWDGP010004471">
    <property type="protein sequence ID" value="KAK3764095.1"/>
    <property type="molecule type" value="Genomic_DNA"/>
</dbReference>
<comment type="caution">
    <text evidence="2">The sequence shown here is derived from an EMBL/GenBank/DDBJ whole genome shotgun (WGS) entry which is preliminary data.</text>
</comment>
<feature type="region of interest" description="Disordered" evidence="1">
    <location>
        <begin position="1"/>
        <end position="51"/>
    </location>
</feature>
<evidence type="ECO:0000313" key="3">
    <source>
        <dbReference type="Proteomes" id="UP001283361"/>
    </source>
</evidence>
<sequence length="99" mass="10791">MAADGGMEGRRERGTGGGGTGREHVYGGSGGRKRDRNDRERRGGQDGFANTKCFGETFRAVSPVTRSRSAHLRRYLRGCGFELASQDDEVVDAMPPRTK</sequence>